<dbReference type="GO" id="GO:0005524">
    <property type="term" value="F:ATP binding"/>
    <property type="evidence" value="ECO:0007669"/>
    <property type="project" value="InterPro"/>
</dbReference>
<protein>
    <recommendedName>
        <fullName evidence="6">10 kDa chaperonin</fullName>
    </recommendedName>
</protein>
<organism evidence="4 5">
    <name type="scientific">Cryptosporidium xiaoi</name>
    <dbReference type="NCBI Taxonomy" id="659607"/>
    <lineage>
        <taxon>Eukaryota</taxon>
        <taxon>Sar</taxon>
        <taxon>Alveolata</taxon>
        <taxon>Apicomplexa</taxon>
        <taxon>Conoidasida</taxon>
        <taxon>Coccidia</taxon>
        <taxon>Eucoccidiorida</taxon>
        <taxon>Eimeriorina</taxon>
        <taxon>Cryptosporidiidae</taxon>
        <taxon>Cryptosporidium</taxon>
    </lineage>
</organism>
<comment type="similarity">
    <text evidence="1 3">Belongs to the GroES chaperonin family.</text>
</comment>
<evidence type="ECO:0000313" key="5">
    <source>
        <dbReference type="Proteomes" id="UP001311799"/>
    </source>
</evidence>
<proteinExistence type="inferred from homology"/>
<dbReference type="SUPFAM" id="SSF50129">
    <property type="entry name" value="GroES-like"/>
    <property type="match status" value="1"/>
</dbReference>
<dbReference type="InterPro" id="IPR018369">
    <property type="entry name" value="Chaprnonin_Cpn10_CS"/>
</dbReference>
<name>A0AAV9Y227_9CRYT</name>
<dbReference type="PANTHER" id="PTHR10772:SF0">
    <property type="entry name" value="10 KDA HEAT SHOCK PROTEIN, MITOCHONDRIAL"/>
    <property type="match status" value="1"/>
</dbReference>
<evidence type="ECO:0000256" key="1">
    <source>
        <dbReference type="ARBA" id="ARBA00006975"/>
    </source>
</evidence>
<dbReference type="PROSITE" id="PS00681">
    <property type="entry name" value="CHAPERONINS_CPN10"/>
    <property type="match status" value="1"/>
</dbReference>
<dbReference type="InterPro" id="IPR037124">
    <property type="entry name" value="Chaperonin_GroES_sf"/>
</dbReference>
<dbReference type="Gene3D" id="2.30.33.40">
    <property type="entry name" value="GroES chaperonin"/>
    <property type="match status" value="1"/>
</dbReference>
<dbReference type="AlphaFoldDB" id="A0AAV9Y227"/>
<keyword evidence="5" id="KW-1185">Reference proteome</keyword>
<dbReference type="GO" id="GO:0046872">
    <property type="term" value="F:metal ion binding"/>
    <property type="evidence" value="ECO:0007669"/>
    <property type="project" value="TreeGrafter"/>
</dbReference>
<accession>A0AAV9Y227</accession>
<dbReference type="EMBL" id="JAWDEY010000006">
    <property type="protein sequence ID" value="KAK6590485.1"/>
    <property type="molecule type" value="Genomic_DNA"/>
</dbReference>
<dbReference type="GO" id="GO:0051082">
    <property type="term" value="F:unfolded protein binding"/>
    <property type="evidence" value="ECO:0007669"/>
    <property type="project" value="TreeGrafter"/>
</dbReference>
<dbReference type="GO" id="GO:0051087">
    <property type="term" value="F:protein-folding chaperone binding"/>
    <property type="evidence" value="ECO:0007669"/>
    <property type="project" value="TreeGrafter"/>
</dbReference>
<gene>
    <name evidence="4" type="ORF">RS030_152308</name>
</gene>
<keyword evidence="2 3" id="KW-0143">Chaperone</keyword>
<dbReference type="GO" id="GO:0005739">
    <property type="term" value="C:mitochondrion"/>
    <property type="evidence" value="ECO:0007669"/>
    <property type="project" value="TreeGrafter"/>
</dbReference>
<evidence type="ECO:0008006" key="6">
    <source>
        <dbReference type="Google" id="ProtNLM"/>
    </source>
</evidence>
<dbReference type="PRINTS" id="PR00297">
    <property type="entry name" value="CHAPERONIN10"/>
</dbReference>
<dbReference type="InterPro" id="IPR011032">
    <property type="entry name" value="GroES-like_sf"/>
</dbReference>
<evidence type="ECO:0000313" key="4">
    <source>
        <dbReference type="EMBL" id="KAK6590485.1"/>
    </source>
</evidence>
<dbReference type="PANTHER" id="PTHR10772">
    <property type="entry name" value="10 KDA HEAT SHOCK PROTEIN"/>
    <property type="match status" value="1"/>
</dbReference>
<comment type="caution">
    <text evidence="4">The sequence shown here is derived from an EMBL/GenBank/DDBJ whole genome shotgun (WGS) entry which is preliminary data.</text>
</comment>
<evidence type="ECO:0000256" key="3">
    <source>
        <dbReference type="RuleBase" id="RU003479"/>
    </source>
</evidence>
<dbReference type="CDD" id="cd00320">
    <property type="entry name" value="cpn10"/>
    <property type="match status" value="1"/>
</dbReference>
<sequence>MASNISNKIKPLFDRVLVQSVKPEIITKSGIFIPETVYRSSSVIKARVLSIGSGRFNRFTGQNVKLSVKPGDVVLAPKYGGISIQSISKTVGDEEDSSELIMYKEDELLGIVEEKND</sequence>
<dbReference type="SMART" id="SM00883">
    <property type="entry name" value="Cpn10"/>
    <property type="match status" value="1"/>
</dbReference>
<dbReference type="InterPro" id="IPR020818">
    <property type="entry name" value="Chaperonin_GroES"/>
</dbReference>
<dbReference type="Proteomes" id="UP001311799">
    <property type="component" value="Unassembled WGS sequence"/>
</dbReference>
<dbReference type="GO" id="GO:0044183">
    <property type="term" value="F:protein folding chaperone"/>
    <property type="evidence" value="ECO:0007669"/>
    <property type="project" value="InterPro"/>
</dbReference>
<dbReference type="Pfam" id="PF00166">
    <property type="entry name" value="Cpn10"/>
    <property type="match status" value="1"/>
</dbReference>
<evidence type="ECO:0000256" key="2">
    <source>
        <dbReference type="ARBA" id="ARBA00023186"/>
    </source>
</evidence>
<reference evidence="4 5" key="1">
    <citation type="submission" date="2023-10" db="EMBL/GenBank/DDBJ databases">
        <title>Comparative genomics analysis reveals potential genetic determinants of host preference in Cryptosporidium xiaoi.</title>
        <authorList>
            <person name="Xiao L."/>
            <person name="Li J."/>
        </authorList>
    </citation>
    <scope>NUCLEOTIDE SEQUENCE [LARGE SCALE GENOMIC DNA]</scope>
    <source>
        <strain evidence="4 5">52996</strain>
    </source>
</reference>